<comment type="caution">
    <text evidence="1">The sequence shown here is derived from an EMBL/GenBank/DDBJ whole genome shotgun (WGS) entry which is preliminary data.</text>
</comment>
<organism evidence="1 2">
    <name type="scientific">Candidatus Cryptobacteroides intestinavium</name>
    <dbReference type="NCBI Taxonomy" id="2840766"/>
    <lineage>
        <taxon>Bacteria</taxon>
        <taxon>Pseudomonadati</taxon>
        <taxon>Bacteroidota</taxon>
        <taxon>Bacteroidia</taxon>
        <taxon>Bacteroidales</taxon>
        <taxon>Candidatus Cryptobacteroides</taxon>
    </lineage>
</organism>
<reference evidence="1" key="2">
    <citation type="journal article" date="2021" name="PeerJ">
        <title>Extensive microbial diversity within the chicken gut microbiome revealed by metagenomics and culture.</title>
        <authorList>
            <person name="Gilroy R."/>
            <person name="Ravi A."/>
            <person name="Getino M."/>
            <person name="Pursley I."/>
            <person name="Horton D.L."/>
            <person name="Alikhan N.F."/>
            <person name="Baker D."/>
            <person name="Gharbi K."/>
            <person name="Hall N."/>
            <person name="Watson M."/>
            <person name="Adriaenssens E.M."/>
            <person name="Foster-Nyarko E."/>
            <person name="Jarju S."/>
            <person name="Secka A."/>
            <person name="Antonio M."/>
            <person name="Oren A."/>
            <person name="Chaudhuri R.R."/>
            <person name="La Ragione R."/>
            <person name="Hildebrand F."/>
            <person name="Pallen M.J."/>
        </authorList>
    </citation>
    <scope>NUCLEOTIDE SEQUENCE</scope>
    <source>
        <strain evidence="1">B1-20833</strain>
    </source>
</reference>
<proteinExistence type="predicted"/>
<dbReference type="Pfam" id="PF05045">
    <property type="entry name" value="RgpF"/>
    <property type="match status" value="1"/>
</dbReference>
<reference evidence="1" key="1">
    <citation type="submission" date="2020-10" db="EMBL/GenBank/DDBJ databases">
        <authorList>
            <person name="Gilroy R."/>
        </authorList>
    </citation>
    <scope>NUCLEOTIDE SEQUENCE</scope>
    <source>
        <strain evidence="1">B1-20833</strain>
    </source>
</reference>
<name>A0A9D9HIP4_9BACT</name>
<dbReference type="AlphaFoldDB" id="A0A9D9HIP4"/>
<dbReference type="InterPro" id="IPR007739">
    <property type="entry name" value="RgpF"/>
</dbReference>
<dbReference type="Proteomes" id="UP000823661">
    <property type="component" value="Unassembled WGS sequence"/>
</dbReference>
<evidence type="ECO:0000313" key="2">
    <source>
        <dbReference type="Proteomes" id="UP000823661"/>
    </source>
</evidence>
<sequence>MMKRLFLVAGYDPQGIIGPSFIYYISALSAYGDIITVFDCDCTEDELRKLSPYVLHAEAERHREYDFGSYKRGYQWARTSGILEDYDFCYLVNDSVFGPLYSPGPYLERMENCGKDAFAIAMNPHRKHPHLQSWFIGLARTIFTSEEFADFISGIHRMEDKNSVCTAYENGLTGLMDKCGFSYGALYRLKGKRVYNNIRDLYRHGLPFFKKSAFSRHNGALGAQVRYILQRIPPELRSAIISDSSRIYGAGYVSKFLDGNRIDMFFRYSSYLVHKIFRSR</sequence>
<gene>
    <name evidence="1" type="ORF">IAC06_02890</name>
</gene>
<accession>A0A9D9HIP4</accession>
<dbReference type="EMBL" id="JADIMI010000022">
    <property type="protein sequence ID" value="MBO8451817.1"/>
    <property type="molecule type" value="Genomic_DNA"/>
</dbReference>
<evidence type="ECO:0000313" key="1">
    <source>
        <dbReference type="EMBL" id="MBO8451817.1"/>
    </source>
</evidence>
<protein>
    <submittedName>
        <fullName evidence="1">Uncharacterized protein</fullName>
    </submittedName>
</protein>